<dbReference type="Proteomes" id="UP000049222">
    <property type="component" value="Unassembled WGS sequence"/>
</dbReference>
<dbReference type="STRING" id="420998.JDO7802_03494"/>
<keyword evidence="1" id="KW-0812">Transmembrane</keyword>
<accession>A0A0M6YNJ7</accession>
<keyword evidence="3" id="KW-1185">Reference proteome</keyword>
<protein>
    <submittedName>
        <fullName evidence="2">Uncharacterized protein</fullName>
    </submittedName>
</protein>
<dbReference type="EMBL" id="CXSU01000012">
    <property type="protein sequence ID" value="CTQ51454.1"/>
    <property type="molecule type" value="Genomic_DNA"/>
</dbReference>
<organism evidence="2 3">
    <name type="scientific">Jannaschia donghaensis</name>
    <dbReference type="NCBI Taxonomy" id="420998"/>
    <lineage>
        <taxon>Bacteria</taxon>
        <taxon>Pseudomonadati</taxon>
        <taxon>Pseudomonadota</taxon>
        <taxon>Alphaproteobacteria</taxon>
        <taxon>Rhodobacterales</taxon>
        <taxon>Roseobacteraceae</taxon>
        <taxon>Jannaschia</taxon>
    </lineage>
</organism>
<dbReference type="InterPro" id="IPR046595">
    <property type="entry name" value="DUF6653"/>
</dbReference>
<feature type="transmembrane region" description="Helical" evidence="1">
    <location>
        <begin position="105"/>
        <end position="125"/>
    </location>
</feature>
<feature type="transmembrane region" description="Helical" evidence="1">
    <location>
        <begin position="39"/>
        <end position="65"/>
    </location>
</feature>
<dbReference type="Pfam" id="PF20358">
    <property type="entry name" value="DUF6653"/>
    <property type="match status" value="1"/>
</dbReference>
<evidence type="ECO:0000313" key="3">
    <source>
        <dbReference type="Proteomes" id="UP000049222"/>
    </source>
</evidence>
<keyword evidence="1" id="KW-1133">Transmembrane helix</keyword>
<reference evidence="2 3" key="1">
    <citation type="submission" date="2015-07" db="EMBL/GenBank/DDBJ databases">
        <authorList>
            <person name="Noorani M."/>
        </authorList>
    </citation>
    <scope>NUCLEOTIDE SEQUENCE [LARGE SCALE GENOMIC DNA]</scope>
    <source>
        <strain evidence="2 3">CECT 7802</strain>
    </source>
</reference>
<sequence length="174" mass="19869">MVPFDIFNISERLMSMNRATWARHANPWSVYSRIVGGSFVFAALWSPFWIGYWGIPAILLAALWVRLNPRMFPAPTHTDGWATQAVLGERAFLNRAQVPIPRHHAVAAYVTSALAGLFLLIVVAAFLTRDFWLALTAWHAATIAKLWFCDRMTWLWADMKTATAKYRAWTSAEW</sequence>
<proteinExistence type="predicted"/>
<dbReference type="OrthoDB" id="1442233at2"/>
<name>A0A0M6YNJ7_9RHOB</name>
<dbReference type="RefSeq" id="WP_055087147.1">
    <property type="nucleotide sequence ID" value="NZ_CXSU01000012.1"/>
</dbReference>
<dbReference type="AlphaFoldDB" id="A0A0M6YNJ7"/>
<feature type="transmembrane region" description="Helical" evidence="1">
    <location>
        <begin position="131"/>
        <end position="149"/>
    </location>
</feature>
<evidence type="ECO:0000313" key="2">
    <source>
        <dbReference type="EMBL" id="CTQ51454.1"/>
    </source>
</evidence>
<keyword evidence="1" id="KW-0472">Membrane</keyword>
<evidence type="ECO:0000256" key="1">
    <source>
        <dbReference type="SAM" id="Phobius"/>
    </source>
</evidence>
<gene>
    <name evidence="2" type="ORF">JDO7802_03494</name>
</gene>